<feature type="transmembrane region" description="Helical" evidence="8">
    <location>
        <begin position="134"/>
        <end position="152"/>
    </location>
</feature>
<dbReference type="PANTHER" id="PTHR30294:SF29">
    <property type="entry name" value="MULTIDRUG ABC TRANSPORTER PERMEASE YBHS-RELATED"/>
    <property type="match status" value="1"/>
</dbReference>
<dbReference type="EMBL" id="ABOX02000007">
    <property type="protein sequence ID" value="EEF61842.1"/>
    <property type="molecule type" value="Genomic_DNA"/>
</dbReference>
<sequence precursor="true">MNSVANIRAITKRELGGYFSSPVAYVFIVIFLLLTGFFTFTVGRFFESGQANLDSFFTWHPWLYLFLVPCVGMRLWAEERRVGTIELLLTKPVTIWQAILGKFLASWIFLGLALALTFPVIITVNYLGSPDNGVIIAAYVGSFLMAGTYLAISCMTSAMTRNQVVSFIVSVVICLFLVLCGFPPVTNLLTRMDKPWLVDLVSSLSVMTHFQPFTTGMLDSRNVIFFLLIIGFALFTNGVIIRSHRAVSMDKIRKQKGFEAALYSTAGVAAMFVVMVAAYIITSAVKVRVDVTADKAHTLSSGTKNIIGKLNSHVTLRFYCTQADNAMPPALRTYARHIEDLLGEYKQQAKDKLVIQKFDPKPDSDAEDSARLNGVEGRATGPFGSAKIYLGMVASMFDEKFALPWLPPERERLLEYDISRAIGRVANRKRPVIGIMTGLPVYGEQPSMLMHPGEARAEEWAFVTELKKDFTIKDVPLTASNIDDDINVLLVAHPVDISDTAQYAIDQFVLRGGKLLAFLDPHAYFDQKHDRNQNFTMAGDNAAQSSLDKLLKAWGLEMDVNRVAADTSFASRNLQSGDTMPTLLLVTRSGINENDVATSQIDNLVLPFAGAFMGKPAEGLKETVLVKCSPNSELVDSMISTAASEQILRNFKPSNVQYPLAIQLTGKFKTAFPDGKPKSNDEKEKSPNVSQLKESKGRGDVILVADTDMLNDKVCVRVQNAMGHRTVQSMNGNLNFIQSLVEQFAGDDDLISSRSRASMSRPFTRVKDMQAKAGKQWEEKVQILETKQRETEQRIKDLRNHKEGSQDQSIILSPAQEQELEKYQQSLVEVSKDLKLVRKKLSKDTEALEFWTKVMNIGTMPIVVAISGLGLALIKPKRRGVK</sequence>
<feature type="transmembrane region" description="Helical" evidence="8">
    <location>
        <begin position="58"/>
        <end position="77"/>
    </location>
</feature>
<dbReference type="Proteomes" id="UP000003688">
    <property type="component" value="Unassembled WGS sequence"/>
</dbReference>
<keyword evidence="4 8" id="KW-1133">Transmembrane helix</keyword>
<evidence type="ECO:0000313" key="12">
    <source>
        <dbReference type="Proteomes" id="UP000003688"/>
    </source>
</evidence>
<gene>
    <name evidence="11" type="ORF">Cflav_PD4505</name>
</gene>
<keyword evidence="6" id="KW-0175">Coiled coil</keyword>
<feature type="coiled-coil region" evidence="6">
    <location>
        <begin position="774"/>
        <end position="840"/>
    </location>
</feature>
<keyword evidence="12" id="KW-1185">Reference proteome</keyword>
<dbReference type="RefSeq" id="WP_007413999.1">
    <property type="nucleotide sequence ID" value="NZ_ABOX02000007.1"/>
</dbReference>
<dbReference type="GO" id="GO:0005886">
    <property type="term" value="C:plasma membrane"/>
    <property type="evidence" value="ECO:0007669"/>
    <property type="project" value="UniProtKB-SubCell"/>
</dbReference>
<dbReference type="GO" id="GO:0140359">
    <property type="term" value="F:ABC-type transporter activity"/>
    <property type="evidence" value="ECO:0007669"/>
    <property type="project" value="InterPro"/>
</dbReference>
<evidence type="ECO:0000256" key="2">
    <source>
        <dbReference type="ARBA" id="ARBA00022475"/>
    </source>
</evidence>
<protein>
    <submittedName>
        <fullName evidence="11">ABC-type uncharacterized transport system involved in gliding motility auxiliary component-like protein</fullName>
    </submittedName>
</protein>
<evidence type="ECO:0000256" key="1">
    <source>
        <dbReference type="ARBA" id="ARBA00004651"/>
    </source>
</evidence>
<dbReference type="Pfam" id="PF23357">
    <property type="entry name" value="DUF7088"/>
    <property type="match status" value="1"/>
</dbReference>
<feature type="transmembrane region" description="Helical" evidence="8">
    <location>
        <begin position="223"/>
        <end position="241"/>
    </location>
</feature>
<organism evidence="11 12">
    <name type="scientific">Pedosphaera parvula (strain Ellin514)</name>
    <dbReference type="NCBI Taxonomy" id="320771"/>
    <lineage>
        <taxon>Bacteria</taxon>
        <taxon>Pseudomonadati</taxon>
        <taxon>Verrucomicrobiota</taxon>
        <taxon>Pedosphaerae</taxon>
        <taxon>Pedosphaerales</taxon>
        <taxon>Pedosphaeraceae</taxon>
        <taxon>Pedosphaera</taxon>
    </lineage>
</organism>
<comment type="subcellular location">
    <subcellularLocation>
        <location evidence="1">Cell membrane</location>
        <topology evidence="1">Multi-pass membrane protein</topology>
    </subcellularLocation>
</comment>
<evidence type="ECO:0000256" key="7">
    <source>
        <dbReference type="SAM" id="MobiDB-lite"/>
    </source>
</evidence>
<feature type="transmembrane region" description="Helical" evidence="8">
    <location>
        <begin position="164"/>
        <end position="185"/>
    </location>
</feature>
<dbReference type="InterPro" id="IPR051449">
    <property type="entry name" value="ABC-2_transporter_component"/>
</dbReference>
<dbReference type="InterPro" id="IPR055396">
    <property type="entry name" value="DUF7088"/>
</dbReference>
<feature type="domain" description="ABC-type uncharacterised transport system" evidence="9">
    <location>
        <begin position="430"/>
        <end position="737"/>
    </location>
</feature>
<comment type="caution">
    <text evidence="11">The sequence shown here is derived from an EMBL/GenBank/DDBJ whole genome shotgun (WGS) entry which is preliminary data.</text>
</comment>
<evidence type="ECO:0000256" key="4">
    <source>
        <dbReference type="ARBA" id="ARBA00022989"/>
    </source>
</evidence>
<keyword evidence="5 8" id="KW-0472">Membrane</keyword>
<proteinExistence type="predicted"/>
<feature type="transmembrane region" description="Helical" evidence="8">
    <location>
        <begin position="850"/>
        <end position="874"/>
    </location>
</feature>
<feature type="transmembrane region" description="Helical" evidence="8">
    <location>
        <begin position="261"/>
        <end position="281"/>
    </location>
</feature>
<keyword evidence="3 8" id="KW-0812">Transmembrane</keyword>
<dbReference type="Pfam" id="PF09822">
    <property type="entry name" value="ABC_transp_aux"/>
    <property type="match status" value="1"/>
</dbReference>
<evidence type="ECO:0000313" key="11">
    <source>
        <dbReference type="EMBL" id="EEF61842.1"/>
    </source>
</evidence>
<dbReference type="AlphaFoldDB" id="B9XDV1"/>
<dbReference type="InterPro" id="IPR019196">
    <property type="entry name" value="ABC_transp_unknown"/>
</dbReference>
<evidence type="ECO:0000256" key="5">
    <source>
        <dbReference type="ARBA" id="ARBA00023136"/>
    </source>
</evidence>
<feature type="transmembrane region" description="Helical" evidence="8">
    <location>
        <begin position="98"/>
        <end position="122"/>
    </location>
</feature>
<dbReference type="STRING" id="320771.Cflav_PD4505"/>
<dbReference type="OrthoDB" id="9777219at2"/>
<feature type="region of interest" description="Disordered" evidence="7">
    <location>
        <begin position="671"/>
        <end position="695"/>
    </location>
</feature>
<dbReference type="PANTHER" id="PTHR30294">
    <property type="entry name" value="MEMBRANE COMPONENT OF ABC TRANSPORTER YHHJ-RELATED"/>
    <property type="match status" value="1"/>
</dbReference>
<name>B9XDV1_PEDPL</name>
<evidence type="ECO:0000256" key="3">
    <source>
        <dbReference type="ARBA" id="ARBA00022692"/>
    </source>
</evidence>
<keyword evidence="2" id="KW-1003">Cell membrane</keyword>
<feature type="domain" description="DUF7088" evidence="10">
    <location>
        <begin position="294"/>
        <end position="393"/>
    </location>
</feature>
<evidence type="ECO:0000256" key="6">
    <source>
        <dbReference type="SAM" id="Coils"/>
    </source>
</evidence>
<dbReference type="Pfam" id="PF12679">
    <property type="entry name" value="ABC2_membrane_2"/>
    <property type="match status" value="1"/>
</dbReference>
<feature type="transmembrane region" description="Helical" evidence="8">
    <location>
        <begin position="23"/>
        <end position="46"/>
    </location>
</feature>
<feature type="compositionally biased region" description="Basic and acidic residues" evidence="7">
    <location>
        <begin position="675"/>
        <end position="686"/>
    </location>
</feature>
<accession>B9XDV1</accession>
<evidence type="ECO:0000259" key="10">
    <source>
        <dbReference type="Pfam" id="PF23357"/>
    </source>
</evidence>
<reference evidence="11 12" key="1">
    <citation type="journal article" date="2011" name="J. Bacteriol.">
        <title>Genome sequence of 'Pedosphaera parvula' Ellin514, an aerobic Verrucomicrobial isolate from pasture soil.</title>
        <authorList>
            <person name="Kant R."/>
            <person name="van Passel M.W."/>
            <person name="Sangwan P."/>
            <person name="Palva A."/>
            <person name="Lucas S."/>
            <person name="Copeland A."/>
            <person name="Lapidus A."/>
            <person name="Glavina Del Rio T."/>
            <person name="Dalin E."/>
            <person name="Tice H."/>
            <person name="Bruce D."/>
            <person name="Goodwin L."/>
            <person name="Pitluck S."/>
            <person name="Chertkov O."/>
            <person name="Larimer F.W."/>
            <person name="Land M.L."/>
            <person name="Hauser L."/>
            <person name="Brettin T.S."/>
            <person name="Detter J.C."/>
            <person name="Han S."/>
            <person name="de Vos W.M."/>
            <person name="Janssen P.H."/>
            <person name="Smidt H."/>
        </authorList>
    </citation>
    <scope>NUCLEOTIDE SEQUENCE [LARGE SCALE GENOMIC DNA]</scope>
    <source>
        <strain evidence="11 12">Ellin514</strain>
    </source>
</reference>
<evidence type="ECO:0000259" key="9">
    <source>
        <dbReference type="Pfam" id="PF09822"/>
    </source>
</evidence>
<evidence type="ECO:0000256" key="8">
    <source>
        <dbReference type="SAM" id="Phobius"/>
    </source>
</evidence>